<dbReference type="RefSeq" id="WP_275419867.1">
    <property type="nucleotide sequence ID" value="NZ_CP106877.1"/>
</dbReference>
<dbReference type="GO" id="GO:0007165">
    <property type="term" value="P:signal transduction"/>
    <property type="evidence" value="ECO:0007669"/>
    <property type="project" value="UniProtKB-KW"/>
</dbReference>
<dbReference type="Gene3D" id="6.10.340.10">
    <property type="match status" value="1"/>
</dbReference>
<gene>
    <name evidence="12" type="ORF">OE105_08960</name>
</gene>
<dbReference type="AlphaFoldDB" id="A0A9E8RY16"/>
<evidence type="ECO:0000256" key="8">
    <source>
        <dbReference type="SAM" id="MobiDB-lite"/>
    </source>
</evidence>
<name>A0A9E8RY16_9BACI</name>
<dbReference type="PANTHER" id="PTHR32089">
    <property type="entry name" value="METHYL-ACCEPTING CHEMOTAXIS PROTEIN MCPB"/>
    <property type="match status" value="1"/>
</dbReference>
<feature type="transmembrane region" description="Helical" evidence="9">
    <location>
        <begin position="276"/>
        <end position="298"/>
    </location>
</feature>
<evidence type="ECO:0000259" key="11">
    <source>
        <dbReference type="PROSITE" id="PS50885"/>
    </source>
</evidence>
<evidence type="ECO:0000256" key="4">
    <source>
        <dbReference type="ARBA" id="ARBA00023224"/>
    </source>
</evidence>
<dbReference type="InterPro" id="IPR004089">
    <property type="entry name" value="MCPsignal_dom"/>
</dbReference>
<comment type="subcellular location">
    <subcellularLocation>
        <location evidence="1">Cell membrane</location>
    </subcellularLocation>
</comment>
<comment type="similarity">
    <text evidence="5">Belongs to the methyl-accepting chemotaxis (MCP) protein family.</text>
</comment>
<evidence type="ECO:0000256" key="9">
    <source>
        <dbReference type="SAM" id="Phobius"/>
    </source>
</evidence>
<dbReference type="SMART" id="SM00304">
    <property type="entry name" value="HAMP"/>
    <property type="match status" value="1"/>
</dbReference>
<dbReference type="CDD" id="cd06225">
    <property type="entry name" value="HAMP"/>
    <property type="match status" value="1"/>
</dbReference>
<dbReference type="Gene3D" id="1.10.287.950">
    <property type="entry name" value="Methyl-accepting chemotaxis protein"/>
    <property type="match status" value="1"/>
</dbReference>
<evidence type="ECO:0000256" key="6">
    <source>
        <dbReference type="PROSITE-ProRule" id="PRU00284"/>
    </source>
</evidence>
<dbReference type="SMART" id="SM00283">
    <property type="entry name" value="MA"/>
    <property type="match status" value="1"/>
</dbReference>
<evidence type="ECO:0000256" key="3">
    <source>
        <dbReference type="ARBA" id="ARBA00023136"/>
    </source>
</evidence>
<dbReference type="KEGG" id="fhl:OE105_08960"/>
<proteinExistence type="inferred from homology"/>
<feature type="transmembrane region" description="Helical" evidence="9">
    <location>
        <begin position="12"/>
        <end position="29"/>
    </location>
</feature>
<accession>A0A9E8RY16</accession>
<dbReference type="InterPro" id="IPR003660">
    <property type="entry name" value="HAMP_dom"/>
</dbReference>
<evidence type="ECO:0000256" key="1">
    <source>
        <dbReference type="ARBA" id="ARBA00004236"/>
    </source>
</evidence>
<reference evidence="12" key="1">
    <citation type="submission" date="2022-09" db="EMBL/GenBank/DDBJ databases">
        <title>Complete Genomes of Fervidibacillus albus and Fervidibacillus halotolerans isolated from tidal flat sediments.</title>
        <authorList>
            <person name="Kwon K.K."/>
            <person name="Yang S.-H."/>
            <person name="Park M.J."/>
            <person name="Oh H.-M."/>
        </authorList>
    </citation>
    <scope>NUCLEOTIDE SEQUENCE</scope>
    <source>
        <strain evidence="12">MEBiC13594</strain>
    </source>
</reference>
<evidence type="ECO:0000313" key="12">
    <source>
        <dbReference type="EMBL" id="WAA11748.1"/>
    </source>
</evidence>
<feature type="coiled-coil region" evidence="7">
    <location>
        <begin position="515"/>
        <end position="546"/>
    </location>
</feature>
<dbReference type="PROSITE" id="PS50885">
    <property type="entry name" value="HAMP"/>
    <property type="match status" value="1"/>
</dbReference>
<evidence type="ECO:0000313" key="13">
    <source>
        <dbReference type="Proteomes" id="UP001164726"/>
    </source>
</evidence>
<dbReference type="Pfam" id="PF00015">
    <property type="entry name" value="MCPsignal"/>
    <property type="match status" value="1"/>
</dbReference>
<dbReference type="PROSITE" id="PS50111">
    <property type="entry name" value="CHEMOTAXIS_TRANSDUC_2"/>
    <property type="match status" value="1"/>
</dbReference>
<evidence type="ECO:0000256" key="2">
    <source>
        <dbReference type="ARBA" id="ARBA00022475"/>
    </source>
</evidence>
<keyword evidence="7" id="KW-0175">Coiled coil</keyword>
<evidence type="ECO:0000259" key="10">
    <source>
        <dbReference type="PROSITE" id="PS50111"/>
    </source>
</evidence>
<keyword evidence="3 9" id="KW-0472">Membrane</keyword>
<dbReference type="Pfam" id="PF00672">
    <property type="entry name" value="HAMP"/>
    <property type="match status" value="1"/>
</dbReference>
<keyword evidence="4 6" id="KW-0807">Transducer</keyword>
<feature type="domain" description="HAMP" evidence="11">
    <location>
        <begin position="300"/>
        <end position="352"/>
    </location>
</feature>
<sequence length="684" mass="77884">MNSIRKKLGGIIFIAVFSFLILIVFNFFYTHTINKANLEKDAFLNIALKNKQLLEKFALTRSKDQQYLRAPTEELAEETRQSIDEIIKEVNSLLNELDDQSSFTESFQLTKEQFEKYKEEFSFLESLNQKIGYDSDTGFQLERKRTKEELEQAITNLDNGKLKELLLQLQQKESAYFDHKTEGNFISTMNSLHLFSEEIEKQILDDDLRKQLSELANNYEAAFNQLYGAYEQQKRIVLLFDEIAETISNTVSETESKVMEEVEQLANKTENSITKFQWTTIGSSLILIGIVLGISYIISRNLVISIYKIKKGVQTIENGNFTYRVHVKGKDELAELSKAFNRMAEKVQQSFLNISDSANHIQSSAENLATFVKETTVQSEEFGQAIQQVAIGANEQTVQIEKGLGLIKQMSESIYVTNEKSKEIASDAEQSEKEGQNGLEVIHELEKTNHHFDELSKSLITQVQKVSKNFQQITNIVQTIEEIAENTNLLALNAAIESARAGHAGRGFAVVSEEIRKLATRAKNETREIQQLVEQLNDDISTLTENAETFHHYKVVHGKSVNTTKDAFTKIINHMSNINGQIIDITRFIDNMENMGNEIVNKLDDIHRISEQFGGVAQEVNASSETHMEAIQQVNRAANSLSQISTSLHQEIAQYTITLSDEGNQHDKKSPKKKRKTRFFWKKG</sequence>
<evidence type="ECO:0000256" key="5">
    <source>
        <dbReference type="ARBA" id="ARBA00029447"/>
    </source>
</evidence>
<evidence type="ECO:0000256" key="7">
    <source>
        <dbReference type="SAM" id="Coils"/>
    </source>
</evidence>
<keyword evidence="2" id="KW-1003">Cell membrane</keyword>
<dbReference type="PANTHER" id="PTHR32089:SF112">
    <property type="entry name" value="LYSOZYME-LIKE PROTEIN-RELATED"/>
    <property type="match status" value="1"/>
</dbReference>
<keyword evidence="13" id="KW-1185">Reference proteome</keyword>
<dbReference type="GO" id="GO:0005886">
    <property type="term" value="C:plasma membrane"/>
    <property type="evidence" value="ECO:0007669"/>
    <property type="project" value="UniProtKB-SubCell"/>
</dbReference>
<feature type="domain" description="Methyl-accepting transducer" evidence="10">
    <location>
        <begin position="371"/>
        <end position="607"/>
    </location>
</feature>
<feature type="region of interest" description="Disordered" evidence="8">
    <location>
        <begin position="662"/>
        <end position="684"/>
    </location>
</feature>
<dbReference type="EMBL" id="CP106877">
    <property type="protein sequence ID" value="WAA11748.1"/>
    <property type="molecule type" value="Genomic_DNA"/>
</dbReference>
<dbReference type="Proteomes" id="UP001164726">
    <property type="component" value="Chromosome"/>
</dbReference>
<organism evidence="12 13">
    <name type="scientific">Fervidibacillus halotolerans</name>
    <dbReference type="NCBI Taxonomy" id="2980027"/>
    <lineage>
        <taxon>Bacteria</taxon>
        <taxon>Bacillati</taxon>
        <taxon>Bacillota</taxon>
        <taxon>Bacilli</taxon>
        <taxon>Bacillales</taxon>
        <taxon>Bacillaceae</taxon>
        <taxon>Fervidibacillus</taxon>
    </lineage>
</organism>
<feature type="compositionally biased region" description="Basic residues" evidence="8">
    <location>
        <begin position="669"/>
        <end position="684"/>
    </location>
</feature>
<keyword evidence="9" id="KW-1133">Transmembrane helix</keyword>
<keyword evidence="9" id="KW-0812">Transmembrane</keyword>
<dbReference type="SUPFAM" id="SSF58104">
    <property type="entry name" value="Methyl-accepting chemotaxis protein (MCP) signaling domain"/>
    <property type="match status" value="1"/>
</dbReference>
<protein>
    <submittedName>
        <fullName evidence="12">Methyl-accepting chemotaxis protein</fullName>
    </submittedName>
</protein>